<keyword evidence="2 8" id="KW-0489">Methyltransferase</keyword>
<dbReference type="InterPro" id="IPR040758">
    <property type="entry name" value="PrmC_N"/>
</dbReference>
<dbReference type="Pfam" id="PF17827">
    <property type="entry name" value="PrmC_N"/>
    <property type="match status" value="1"/>
</dbReference>
<dbReference type="PANTHER" id="PTHR18895:SF74">
    <property type="entry name" value="MTRF1L RELEASE FACTOR GLUTAMINE METHYLTRANSFERASE"/>
    <property type="match status" value="1"/>
</dbReference>
<dbReference type="InterPro" id="IPR002052">
    <property type="entry name" value="DNA_methylase_N6_adenine_CS"/>
</dbReference>
<dbReference type="InterPro" id="IPR019874">
    <property type="entry name" value="RF_methyltr_PrmC"/>
</dbReference>
<reference evidence="8" key="1">
    <citation type="submission" date="2020-10" db="EMBL/GenBank/DDBJ databases">
        <authorList>
            <person name="Gilroy R."/>
        </authorList>
    </citation>
    <scope>NUCLEOTIDE SEQUENCE</scope>
    <source>
        <strain evidence="8">3924</strain>
    </source>
</reference>
<dbReference type="Proteomes" id="UP000712007">
    <property type="component" value="Unassembled WGS sequence"/>
</dbReference>
<dbReference type="AlphaFoldDB" id="A0A940DKB0"/>
<dbReference type="InterPro" id="IPR050320">
    <property type="entry name" value="N5-glutamine_MTase"/>
</dbReference>
<evidence type="ECO:0000256" key="4">
    <source>
        <dbReference type="ARBA" id="ARBA00022691"/>
    </source>
</evidence>
<evidence type="ECO:0000256" key="2">
    <source>
        <dbReference type="ARBA" id="ARBA00022603"/>
    </source>
</evidence>
<dbReference type="GO" id="GO:0102559">
    <property type="term" value="F:peptide chain release factor N(5)-glutamine methyltransferase activity"/>
    <property type="evidence" value="ECO:0007669"/>
    <property type="project" value="UniProtKB-EC"/>
</dbReference>
<organism evidence="8 9">
    <name type="scientific">Candidatus Aphodosoma intestinipullorum</name>
    <dbReference type="NCBI Taxonomy" id="2840674"/>
    <lineage>
        <taxon>Bacteria</taxon>
        <taxon>Pseudomonadati</taxon>
        <taxon>Bacteroidota</taxon>
        <taxon>Bacteroidia</taxon>
        <taxon>Bacteroidales</taxon>
        <taxon>Candidatus Aphodosoma</taxon>
    </lineage>
</organism>
<dbReference type="PANTHER" id="PTHR18895">
    <property type="entry name" value="HEMK METHYLTRANSFERASE"/>
    <property type="match status" value="1"/>
</dbReference>
<dbReference type="EC" id="2.1.1.297" evidence="1"/>
<dbReference type="InterPro" id="IPR029063">
    <property type="entry name" value="SAM-dependent_MTases_sf"/>
</dbReference>
<dbReference type="Gene3D" id="3.40.50.150">
    <property type="entry name" value="Vaccinia Virus protein VP39"/>
    <property type="match status" value="1"/>
</dbReference>
<evidence type="ECO:0000259" key="7">
    <source>
        <dbReference type="Pfam" id="PF17827"/>
    </source>
</evidence>
<evidence type="ECO:0000256" key="3">
    <source>
        <dbReference type="ARBA" id="ARBA00022679"/>
    </source>
</evidence>
<accession>A0A940DKB0</accession>
<dbReference type="InterPro" id="IPR007848">
    <property type="entry name" value="Small_mtfrase_dom"/>
</dbReference>
<proteinExistence type="predicted"/>
<dbReference type="SUPFAM" id="SSF53335">
    <property type="entry name" value="S-adenosyl-L-methionine-dependent methyltransferases"/>
    <property type="match status" value="1"/>
</dbReference>
<dbReference type="Pfam" id="PF05175">
    <property type="entry name" value="MTS"/>
    <property type="match status" value="1"/>
</dbReference>
<sequence>MICRISGELSAIYPENEAKAVAREAVCSVSGMSYTSLLASDVVELTDRQLEELSSIVGRLKKYEPLQYVLGCAWFCGRRFSVAPGVLIPRPETEELVSWVIRAESERGMARRILDIGTGSGCIAVTLALSIVGVNVDAVDISPEALRVAESNAASLGATVKFRRMDILSTVVPDMPLYDVIVSNPPYVMERERAGMERNVLDYEPSAALFVPDDDPLLFYRAIAAYARGALSAGGTLYFEINGLLGEETAQLVSSMGFADVELRRDLDGRPRMLRAIKL</sequence>
<feature type="domain" description="Release factor glutamine methyltransferase N-terminal" evidence="7">
    <location>
        <begin position="9"/>
        <end position="71"/>
    </location>
</feature>
<reference evidence="8" key="2">
    <citation type="journal article" date="2021" name="PeerJ">
        <title>Extensive microbial diversity within the chicken gut microbiome revealed by metagenomics and culture.</title>
        <authorList>
            <person name="Gilroy R."/>
            <person name="Ravi A."/>
            <person name="Getino M."/>
            <person name="Pursley I."/>
            <person name="Horton D.L."/>
            <person name="Alikhan N.F."/>
            <person name="Baker D."/>
            <person name="Gharbi K."/>
            <person name="Hall N."/>
            <person name="Watson M."/>
            <person name="Adriaenssens E.M."/>
            <person name="Foster-Nyarko E."/>
            <person name="Jarju S."/>
            <person name="Secka A."/>
            <person name="Antonio M."/>
            <person name="Oren A."/>
            <person name="Chaudhuri R.R."/>
            <person name="La Ragione R."/>
            <person name="Hildebrand F."/>
            <person name="Pallen M.J."/>
        </authorList>
    </citation>
    <scope>NUCLEOTIDE SEQUENCE</scope>
    <source>
        <strain evidence="8">3924</strain>
    </source>
</reference>
<dbReference type="CDD" id="cd02440">
    <property type="entry name" value="AdoMet_MTases"/>
    <property type="match status" value="1"/>
</dbReference>
<dbReference type="PROSITE" id="PS00092">
    <property type="entry name" value="N6_MTASE"/>
    <property type="match status" value="1"/>
</dbReference>
<evidence type="ECO:0000259" key="6">
    <source>
        <dbReference type="Pfam" id="PF05175"/>
    </source>
</evidence>
<evidence type="ECO:0000256" key="5">
    <source>
        <dbReference type="ARBA" id="ARBA00048391"/>
    </source>
</evidence>
<evidence type="ECO:0000256" key="1">
    <source>
        <dbReference type="ARBA" id="ARBA00012771"/>
    </source>
</evidence>
<protein>
    <recommendedName>
        <fullName evidence="1">peptide chain release factor N(5)-glutamine methyltransferase</fullName>
        <ecNumber evidence="1">2.1.1.297</ecNumber>
    </recommendedName>
</protein>
<evidence type="ECO:0000313" key="8">
    <source>
        <dbReference type="EMBL" id="MBO8440245.1"/>
    </source>
</evidence>
<gene>
    <name evidence="8" type="primary">prmC</name>
    <name evidence="8" type="ORF">IAC51_06295</name>
</gene>
<dbReference type="Gene3D" id="1.10.8.10">
    <property type="entry name" value="DNA helicase RuvA subunit, C-terminal domain"/>
    <property type="match status" value="1"/>
</dbReference>
<dbReference type="NCBIfam" id="TIGR00536">
    <property type="entry name" value="hemK_fam"/>
    <property type="match status" value="1"/>
</dbReference>
<evidence type="ECO:0000313" key="9">
    <source>
        <dbReference type="Proteomes" id="UP000712007"/>
    </source>
</evidence>
<dbReference type="NCBIfam" id="TIGR03534">
    <property type="entry name" value="RF_mod_PrmC"/>
    <property type="match status" value="1"/>
</dbReference>
<keyword evidence="3 8" id="KW-0808">Transferase</keyword>
<dbReference type="GO" id="GO:0003676">
    <property type="term" value="F:nucleic acid binding"/>
    <property type="evidence" value="ECO:0007669"/>
    <property type="project" value="InterPro"/>
</dbReference>
<comment type="catalytic activity">
    <reaction evidence="5">
        <text>L-glutaminyl-[peptide chain release factor] + S-adenosyl-L-methionine = N(5)-methyl-L-glutaminyl-[peptide chain release factor] + S-adenosyl-L-homocysteine + H(+)</text>
        <dbReference type="Rhea" id="RHEA:42896"/>
        <dbReference type="Rhea" id="RHEA-COMP:10271"/>
        <dbReference type="Rhea" id="RHEA-COMP:10272"/>
        <dbReference type="ChEBI" id="CHEBI:15378"/>
        <dbReference type="ChEBI" id="CHEBI:30011"/>
        <dbReference type="ChEBI" id="CHEBI:57856"/>
        <dbReference type="ChEBI" id="CHEBI:59789"/>
        <dbReference type="ChEBI" id="CHEBI:61891"/>
        <dbReference type="EC" id="2.1.1.297"/>
    </reaction>
</comment>
<dbReference type="GO" id="GO:0032259">
    <property type="term" value="P:methylation"/>
    <property type="evidence" value="ECO:0007669"/>
    <property type="project" value="UniProtKB-KW"/>
</dbReference>
<dbReference type="InterPro" id="IPR004556">
    <property type="entry name" value="HemK-like"/>
</dbReference>
<name>A0A940DKB0_9BACT</name>
<dbReference type="EMBL" id="JADIMV010000108">
    <property type="protein sequence ID" value="MBO8440245.1"/>
    <property type="molecule type" value="Genomic_DNA"/>
</dbReference>
<keyword evidence="4" id="KW-0949">S-adenosyl-L-methionine</keyword>
<feature type="domain" description="Methyltransferase small" evidence="6">
    <location>
        <begin position="109"/>
        <end position="192"/>
    </location>
</feature>
<comment type="caution">
    <text evidence="8">The sequence shown here is derived from an EMBL/GenBank/DDBJ whole genome shotgun (WGS) entry which is preliminary data.</text>
</comment>